<protein>
    <recommendedName>
        <fullName evidence="1">DUF5916 domain-containing protein</fullName>
    </recommendedName>
</protein>
<dbReference type="EMBL" id="FNBA01000002">
    <property type="protein sequence ID" value="SDE74160.1"/>
    <property type="molecule type" value="Genomic_DNA"/>
</dbReference>
<accession>A0A1G7FE65</accession>
<dbReference type="STRING" id="227084.SAMN05421855_102503"/>
<proteinExistence type="predicted"/>
<dbReference type="SUPFAM" id="SSF49344">
    <property type="entry name" value="CBD9-like"/>
    <property type="match status" value="1"/>
</dbReference>
<gene>
    <name evidence="2" type="ORF">SAMN05421855_102503</name>
</gene>
<sequence length="823" mass="94040">MVKWEAPLFTETKPTTMITLQKHILTYFTLFLLSLFSEVMAQKTLVIEPISEAITIDGTLSEAFWKTHLQEGNFIQSAPNNGEPATRSTQVAIGYDHNYLYVAAVLFVANKEEINHQLTARDDNGNSDFFGIQLDPFGEAREGYDFTVTAAGVQLDEKLSATDGYRNFNVVWQSDVQLYDDKWIVEFKIPFNSIRFPKEDMTNFKINFQRVASKLNEESFWNPIKPEIDGFLNQFGNLKGLRKVTPPLNISLYPFVSGVSEKSASGETKTSLNGGLDLKYVLNNAYTLDVSLIPDFSQAPSDDQILNLSPFEIQYDENRQFFVEGTEIFDKGGYLYTRRIGGTPINSRFTTSENEEIVSNPVSSNIINLLKVTGKSSNGLSIGLLNGVTDKSEAEVLNTETGTIRTVETNPLTNYTSLVLDQSLKNNASITLVNNSVLRNGRAYDANLTALQYQWYNAKRSFSLRAKKGISQQYFSEEKNKIGHEYFLYAGKISGKWTSGISGKLYDKTYNPNDFGYLSRNNQLTLTWDLRYSENNAKKTFSRYQYFFLHQQRYYYSLFKNELTYYKLGGNATTKKSNHAIFAEWTYIQKGRNFYEARVEDRYYNIPAQTEAFFEYQTNSNKNLSFAGYVVLVNYMDTSIFDREFIAGYGIRARIGQHLNAYFSQSYEHKPSNAGFLTFEDDTIIFGQRSIQEWDNSLTLNFALNAKMNVSARLRHYWIQVENKKHYELLDSGDLVVSNTSINVSDFDDNYNNVTFDFLAKWQFAPASELSFGCKLGATLFNTDVRSSYFDNLKNSIAENSNQTLSLKMTYFLDATTLRSIQF</sequence>
<evidence type="ECO:0000313" key="3">
    <source>
        <dbReference type="Proteomes" id="UP000199321"/>
    </source>
</evidence>
<dbReference type="AlphaFoldDB" id="A0A1G7FE65"/>
<reference evidence="2 3" key="1">
    <citation type="submission" date="2016-10" db="EMBL/GenBank/DDBJ databases">
        <authorList>
            <person name="de Groot N.N."/>
        </authorList>
    </citation>
    <scope>NUCLEOTIDE SEQUENCE [LARGE SCALE GENOMIC DNA]</scope>
    <source>
        <strain evidence="2 3">DSM 16195</strain>
    </source>
</reference>
<dbReference type="Gene3D" id="2.60.40.1190">
    <property type="match status" value="1"/>
</dbReference>
<dbReference type="Proteomes" id="UP000199321">
    <property type="component" value="Unassembled WGS sequence"/>
</dbReference>
<dbReference type="InterPro" id="IPR045670">
    <property type="entry name" value="DUF5916"/>
</dbReference>
<dbReference type="Pfam" id="PF19313">
    <property type="entry name" value="DUF5916"/>
    <property type="match status" value="1"/>
</dbReference>
<name>A0A1G7FE65_9FLAO</name>
<feature type="domain" description="DUF5916" evidence="1">
    <location>
        <begin position="246"/>
        <end position="820"/>
    </location>
</feature>
<keyword evidence="3" id="KW-1185">Reference proteome</keyword>
<evidence type="ECO:0000313" key="2">
    <source>
        <dbReference type="EMBL" id="SDE74160.1"/>
    </source>
</evidence>
<dbReference type="CDD" id="cd09618">
    <property type="entry name" value="CBM9_like_2"/>
    <property type="match status" value="1"/>
</dbReference>
<evidence type="ECO:0000259" key="1">
    <source>
        <dbReference type="Pfam" id="PF19313"/>
    </source>
</evidence>
<organism evidence="2 3">
    <name type="scientific">Ulvibacter litoralis</name>
    <dbReference type="NCBI Taxonomy" id="227084"/>
    <lineage>
        <taxon>Bacteria</taxon>
        <taxon>Pseudomonadati</taxon>
        <taxon>Bacteroidota</taxon>
        <taxon>Flavobacteriia</taxon>
        <taxon>Flavobacteriales</taxon>
        <taxon>Flavobacteriaceae</taxon>
        <taxon>Ulvibacter</taxon>
    </lineage>
</organism>